<gene>
    <name evidence="8" type="ORF">EVAR_5904_1</name>
</gene>
<evidence type="ECO:0000259" key="7">
    <source>
        <dbReference type="Pfam" id="PF17917"/>
    </source>
</evidence>
<keyword evidence="2" id="KW-0548">Nucleotidyltransferase</keyword>
<evidence type="ECO:0000256" key="1">
    <source>
        <dbReference type="ARBA" id="ARBA00022679"/>
    </source>
</evidence>
<reference evidence="8 9" key="1">
    <citation type="journal article" date="2019" name="Commun. Biol.">
        <title>The bagworm genome reveals a unique fibroin gene that provides high tensile strength.</title>
        <authorList>
            <person name="Kono N."/>
            <person name="Nakamura H."/>
            <person name="Ohtoshi R."/>
            <person name="Tomita M."/>
            <person name="Numata K."/>
            <person name="Arakawa K."/>
        </authorList>
    </citation>
    <scope>NUCLEOTIDE SEQUENCE [LARGE SCALE GENOMIC DNA]</scope>
</reference>
<dbReference type="GO" id="GO:0003964">
    <property type="term" value="F:RNA-directed DNA polymerase activity"/>
    <property type="evidence" value="ECO:0007669"/>
    <property type="project" value="UniProtKB-KW"/>
</dbReference>
<dbReference type="OrthoDB" id="425619at2759"/>
<accession>A0A4C1TD64</accession>
<organism evidence="8 9">
    <name type="scientific">Eumeta variegata</name>
    <name type="common">Bagworm moth</name>
    <name type="synonym">Eumeta japonica</name>
    <dbReference type="NCBI Taxonomy" id="151549"/>
    <lineage>
        <taxon>Eukaryota</taxon>
        <taxon>Metazoa</taxon>
        <taxon>Ecdysozoa</taxon>
        <taxon>Arthropoda</taxon>
        <taxon>Hexapoda</taxon>
        <taxon>Insecta</taxon>
        <taxon>Pterygota</taxon>
        <taxon>Neoptera</taxon>
        <taxon>Endopterygota</taxon>
        <taxon>Lepidoptera</taxon>
        <taxon>Glossata</taxon>
        <taxon>Ditrysia</taxon>
        <taxon>Tineoidea</taxon>
        <taxon>Psychidae</taxon>
        <taxon>Oiketicinae</taxon>
        <taxon>Eumeta</taxon>
    </lineage>
</organism>
<comment type="caution">
    <text evidence="8">The sequence shown here is derived from an EMBL/GenBank/DDBJ whole genome shotgun (WGS) entry which is preliminary data.</text>
</comment>
<keyword evidence="3" id="KW-0540">Nuclease</keyword>
<keyword evidence="4" id="KW-0255">Endonuclease</keyword>
<evidence type="ECO:0000256" key="3">
    <source>
        <dbReference type="ARBA" id="ARBA00022722"/>
    </source>
</evidence>
<evidence type="ECO:0000256" key="5">
    <source>
        <dbReference type="ARBA" id="ARBA00022801"/>
    </source>
</evidence>
<proteinExistence type="predicted"/>
<evidence type="ECO:0000256" key="4">
    <source>
        <dbReference type="ARBA" id="ARBA00022759"/>
    </source>
</evidence>
<keyword evidence="9" id="KW-1185">Reference proteome</keyword>
<dbReference type="Pfam" id="PF17917">
    <property type="entry name" value="RT_RNaseH"/>
    <property type="match status" value="1"/>
</dbReference>
<dbReference type="GO" id="GO:0016787">
    <property type="term" value="F:hydrolase activity"/>
    <property type="evidence" value="ECO:0007669"/>
    <property type="project" value="UniProtKB-KW"/>
</dbReference>
<protein>
    <recommendedName>
        <fullName evidence="7">Reverse transcriptase RNase H-like domain-containing protein</fullName>
    </recommendedName>
</protein>
<evidence type="ECO:0000256" key="2">
    <source>
        <dbReference type="ARBA" id="ARBA00022695"/>
    </source>
</evidence>
<evidence type="ECO:0000313" key="9">
    <source>
        <dbReference type="Proteomes" id="UP000299102"/>
    </source>
</evidence>
<dbReference type="GO" id="GO:0004519">
    <property type="term" value="F:endonuclease activity"/>
    <property type="evidence" value="ECO:0007669"/>
    <property type="project" value="UniProtKB-KW"/>
</dbReference>
<keyword evidence="5" id="KW-0378">Hydrolase</keyword>
<evidence type="ECO:0000256" key="6">
    <source>
        <dbReference type="ARBA" id="ARBA00022918"/>
    </source>
</evidence>
<evidence type="ECO:0000313" key="8">
    <source>
        <dbReference type="EMBL" id="GBP12074.1"/>
    </source>
</evidence>
<name>A0A4C1TD64_EUMVA</name>
<feature type="domain" description="Reverse transcriptase RNase H-like" evidence="7">
    <location>
        <begin position="51"/>
        <end position="128"/>
    </location>
</feature>
<dbReference type="AlphaFoldDB" id="A0A4C1TD64"/>
<keyword evidence="1" id="KW-0808">Transferase</keyword>
<dbReference type="EMBL" id="BGZK01000049">
    <property type="protein sequence ID" value="GBP12074.1"/>
    <property type="molecule type" value="Genomic_DNA"/>
</dbReference>
<keyword evidence="6" id="KW-0695">RNA-directed DNA polymerase</keyword>
<dbReference type="InterPro" id="IPR043502">
    <property type="entry name" value="DNA/RNA_pol_sf"/>
</dbReference>
<dbReference type="SUPFAM" id="SSF56672">
    <property type="entry name" value="DNA/RNA polymerases"/>
    <property type="match status" value="1"/>
</dbReference>
<sequence length="209" mass="23833">MGKPFEEFYNALRDILNRFGEANLIVKSSKSSFGYELVTVHFENSDDTVVTCLFVDASEEALDASLIQGEKELRQMHSVAYVSRKLNNLKKKYSATERKCLGVLWALIYSRHYVWGMLLEVVMDRKASYVTVHTPCAYELSISTSTALNLTRNTERVPLSIKVDNFFSNQHLWRAYEMRGSCARPVAKDRRDRVSKQATPSAYEVDAGL</sequence>
<dbReference type="Proteomes" id="UP000299102">
    <property type="component" value="Unassembled WGS sequence"/>
</dbReference>
<dbReference type="InterPro" id="IPR041373">
    <property type="entry name" value="RT_RNaseH"/>
</dbReference>